<evidence type="ECO:0000256" key="1">
    <source>
        <dbReference type="SAM" id="MobiDB-lite"/>
    </source>
</evidence>
<dbReference type="Proteomes" id="UP000320225">
    <property type="component" value="Unassembled WGS sequence"/>
</dbReference>
<accession>A0A554WUU6</accession>
<name>A0A554WUU6_9BURK</name>
<gene>
    <name evidence="2" type="ORF">Tsedi_00180</name>
</gene>
<sequence>MPPTILVGNKVRYRPRDVERWLQSLESGLPPDLHEHRPEPTRGPGRPTKAQQVRMRQQAAAGTSSQAHQPPSPTSP</sequence>
<organism evidence="2 3">
    <name type="scientific">Tepidimonas sediminis</name>
    <dbReference type="NCBI Taxonomy" id="2588941"/>
    <lineage>
        <taxon>Bacteria</taxon>
        <taxon>Pseudomonadati</taxon>
        <taxon>Pseudomonadota</taxon>
        <taxon>Betaproteobacteria</taxon>
        <taxon>Burkholderiales</taxon>
        <taxon>Tepidimonas</taxon>
    </lineage>
</organism>
<feature type="compositionally biased region" description="Low complexity" evidence="1">
    <location>
        <begin position="42"/>
        <end position="61"/>
    </location>
</feature>
<evidence type="ECO:0000313" key="3">
    <source>
        <dbReference type="Proteomes" id="UP000320225"/>
    </source>
</evidence>
<evidence type="ECO:0000313" key="2">
    <source>
        <dbReference type="EMBL" id="TSE27347.1"/>
    </source>
</evidence>
<dbReference type="AlphaFoldDB" id="A0A554WUU6"/>
<proteinExistence type="predicted"/>
<dbReference type="EMBL" id="VJND01000001">
    <property type="protein sequence ID" value="TSE27347.1"/>
    <property type="molecule type" value="Genomic_DNA"/>
</dbReference>
<reference evidence="2 3" key="1">
    <citation type="submission" date="2019-07" db="EMBL/GenBank/DDBJ databases">
        <title>Tepidimonas sediminis YIM 72259 draft genome.</title>
        <authorList>
            <person name="Da Costa M.S."/>
            <person name="Froufe H.J.C."/>
            <person name="Egas C."/>
            <person name="Albuquerque L."/>
        </authorList>
    </citation>
    <scope>NUCLEOTIDE SEQUENCE [LARGE SCALE GENOMIC DNA]</scope>
    <source>
        <strain evidence="2 3">YIM 72259</strain>
    </source>
</reference>
<keyword evidence="3" id="KW-1185">Reference proteome</keyword>
<comment type="caution">
    <text evidence="2">The sequence shown here is derived from an EMBL/GenBank/DDBJ whole genome shotgun (WGS) entry which is preliminary data.</text>
</comment>
<feature type="region of interest" description="Disordered" evidence="1">
    <location>
        <begin position="25"/>
        <end position="76"/>
    </location>
</feature>
<protein>
    <submittedName>
        <fullName evidence="2">Uncharacterized protein</fullName>
    </submittedName>
</protein>